<feature type="transmembrane region" description="Helical" evidence="1">
    <location>
        <begin position="373"/>
        <end position="394"/>
    </location>
</feature>
<dbReference type="eggNOG" id="COG1808">
    <property type="taxonomic scope" value="Bacteria"/>
</dbReference>
<dbReference type="HOGENOM" id="CLU_432704_0_0_7"/>
<dbReference type="EMBL" id="CP001940">
    <property type="protein sequence ID" value="ADH86995.1"/>
    <property type="molecule type" value="Genomic_DNA"/>
</dbReference>
<feature type="transmembrane region" description="Helical" evidence="1">
    <location>
        <begin position="498"/>
        <end position="523"/>
    </location>
</feature>
<feature type="transmembrane region" description="Helical" evidence="1">
    <location>
        <begin position="472"/>
        <end position="492"/>
    </location>
</feature>
<dbReference type="RefSeq" id="WP_013164509.1">
    <property type="nucleotide sequence ID" value="NC_014216.1"/>
</dbReference>
<dbReference type="SUPFAM" id="SSF111331">
    <property type="entry name" value="NAD kinase/diacylglycerol kinase-like"/>
    <property type="match status" value="1"/>
</dbReference>
<dbReference type="eggNOG" id="COG1597">
    <property type="taxonomic scope" value="Bacteria"/>
</dbReference>
<protein>
    <recommendedName>
        <fullName evidence="4">TIGR00341 family protein</fullName>
    </recommendedName>
</protein>
<dbReference type="PANTHER" id="PTHR20992:SF9">
    <property type="entry name" value="AT15442P-RELATED"/>
    <property type="match status" value="1"/>
</dbReference>
<evidence type="ECO:0000313" key="2">
    <source>
        <dbReference type="EMBL" id="ADH86995.1"/>
    </source>
</evidence>
<reference evidence="3" key="1">
    <citation type="submission" date="2010-02" db="EMBL/GenBank/DDBJ databases">
        <title>Complete sequence of Desulfurivibrio alkaliphilus AHT2.</title>
        <authorList>
            <consortium name="US DOE Joint Genome Institute"/>
            <person name="Pitluck S."/>
            <person name="Chertkov O."/>
            <person name="Detter J.C."/>
            <person name="Han C."/>
            <person name="Tapia R."/>
            <person name="Larimer F."/>
            <person name="Land M."/>
            <person name="Hauser L."/>
            <person name="Kyrpides N."/>
            <person name="Mikhailova N."/>
            <person name="Sorokin D.Y."/>
            <person name="Muyzer G."/>
            <person name="Woyke T."/>
        </authorList>
    </citation>
    <scope>NUCLEOTIDE SEQUENCE [LARGE SCALE GENOMIC DNA]</scope>
    <source>
        <strain evidence="3">DSM 19089 / UNIQEM U267 / AHT2</strain>
    </source>
</reference>
<keyword evidence="3" id="KW-1185">Reference proteome</keyword>
<keyword evidence="1" id="KW-0472">Membrane</keyword>
<dbReference type="Proteomes" id="UP000001508">
    <property type="component" value="Chromosome"/>
</dbReference>
<gene>
    <name evidence="2" type="ordered locus">DaAHT2_2330</name>
</gene>
<dbReference type="Pfam" id="PF04087">
    <property type="entry name" value="DUF389"/>
    <property type="match status" value="1"/>
</dbReference>
<evidence type="ECO:0008006" key="4">
    <source>
        <dbReference type="Google" id="ProtNLM"/>
    </source>
</evidence>
<dbReference type="KEGG" id="dak:DaAHT2_2330"/>
<evidence type="ECO:0000256" key="1">
    <source>
        <dbReference type="SAM" id="Phobius"/>
    </source>
</evidence>
<feature type="transmembrane region" description="Helical" evidence="1">
    <location>
        <begin position="345"/>
        <end position="367"/>
    </location>
</feature>
<feature type="transmembrane region" description="Helical" evidence="1">
    <location>
        <begin position="535"/>
        <end position="556"/>
    </location>
</feature>
<dbReference type="AlphaFoldDB" id="D6Z708"/>
<keyword evidence="1" id="KW-1133">Transmembrane helix</keyword>
<organism evidence="2 3">
    <name type="scientific">Desulfurivibrio alkaliphilus (strain DSM 19089 / UNIQEM U267 / AHT2)</name>
    <dbReference type="NCBI Taxonomy" id="589865"/>
    <lineage>
        <taxon>Bacteria</taxon>
        <taxon>Pseudomonadati</taxon>
        <taxon>Thermodesulfobacteriota</taxon>
        <taxon>Desulfobulbia</taxon>
        <taxon>Desulfobulbales</taxon>
        <taxon>Desulfobulbaceae</taxon>
        <taxon>Desulfurivibrio</taxon>
    </lineage>
</organism>
<dbReference type="OrthoDB" id="9790659at2"/>
<dbReference type="InterPro" id="IPR005240">
    <property type="entry name" value="DUF389"/>
</dbReference>
<dbReference type="InterPro" id="IPR016064">
    <property type="entry name" value="NAD/diacylglycerol_kinase_sf"/>
</dbReference>
<name>D6Z708_DESAT</name>
<proteinExistence type="predicted"/>
<evidence type="ECO:0000313" key="3">
    <source>
        <dbReference type="Proteomes" id="UP000001508"/>
    </source>
</evidence>
<feature type="transmembrane region" description="Helical" evidence="1">
    <location>
        <begin position="440"/>
        <end position="460"/>
    </location>
</feature>
<dbReference type="InParanoid" id="D6Z708"/>
<accession>D6Z708</accession>
<dbReference type="PANTHER" id="PTHR20992">
    <property type="entry name" value="AT15442P-RELATED"/>
    <property type="match status" value="1"/>
</dbReference>
<sequence>MAKEHHYHNLKLLYDPQRQEQVSQRLLPLFGDRPLEAVPYKAGKPPLWPEGETTVVCYLGDRELAMVLPLAMEQGWRLALLPHPELNRAKAGFGIAANLPEAVADIFTGEERWVDLLLVNGRPVLQSVVLGEVFDLAPGSHVAGFSARLTKFFGNLKRLTTLYLKPYTFKTALGKTLHTAALGVLLVEHTRSSLLTRNLLPDSNINDGMMHAMILAPRSLLGLLRHLLGGLLGFHRGSQFPPFAGHIKTGTLEISAPTAIDYQQDGLSLSQKKLVCETVPKALRLLPGRHLTIDRAVPPGKERFRIQGLPTGEARTALLAKSLPILPHAATEDFKELYQALRQNALATPAYLTLMVLSTLLATIGLFANSPPVIIGAMILAPLMAPIISLAMGVARQDTALLAGSARTLALGVVLGLGCAALLAALLPLKVVTTEIGARLTPTLLDLGVAIISGIAGAYAHARAEVARSLAGVAIAVALVPPLAVAGIGIGWGDWSVLWGASLLFLTNLAGIVLAAGLTFLTLGYAPFHRARRGLLITMAAVTLISIPLLLGFMGMKEEQTLVSQLEGLTLQEVTIREVRIRPGEPLHLSLRLISAGTISDGQLEEVKTAIENRIGRPIVLEATMSIVR</sequence>
<feature type="transmembrane region" description="Helical" evidence="1">
    <location>
        <begin position="406"/>
        <end position="428"/>
    </location>
</feature>
<dbReference type="STRING" id="589865.DaAHT2_2330"/>
<keyword evidence="1" id="KW-0812">Transmembrane</keyword>
<dbReference type="Gene3D" id="2.60.200.40">
    <property type="match status" value="1"/>
</dbReference>